<name>A0ABZ1Z5D6_9NOCA</name>
<dbReference type="Proteomes" id="UP001432062">
    <property type="component" value="Chromosome"/>
</dbReference>
<evidence type="ECO:0000256" key="2">
    <source>
        <dbReference type="PROSITE-ProRule" id="PRU00335"/>
    </source>
</evidence>
<dbReference type="RefSeq" id="WP_327094103.1">
    <property type="nucleotide sequence ID" value="NZ_CP109149.1"/>
</dbReference>
<dbReference type="InterPro" id="IPR050109">
    <property type="entry name" value="HTH-type_TetR-like_transc_reg"/>
</dbReference>
<keyword evidence="1 2" id="KW-0238">DNA-binding</keyword>
<proteinExistence type="predicted"/>
<organism evidence="4 5">
    <name type="scientific">Nocardia vinacea</name>
    <dbReference type="NCBI Taxonomy" id="96468"/>
    <lineage>
        <taxon>Bacteria</taxon>
        <taxon>Bacillati</taxon>
        <taxon>Actinomycetota</taxon>
        <taxon>Actinomycetes</taxon>
        <taxon>Mycobacteriales</taxon>
        <taxon>Nocardiaceae</taxon>
        <taxon>Nocardia</taxon>
    </lineage>
</organism>
<dbReference type="InterPro" id="IPR009057">
    <property type="entry name" value="Homeodomain-like_sf"/>
</dbReference>
<dbReference type="PRINTS" id="PR00455">
    <property type="entry name" value="HTHTETR"/>
</dbReference>
<dbReference type="PROSITE" id="PS50977">
    <property type="entry name" value="HTH_TETR_2"/>
    <property type="match status" value="1"/>
</dbReference>
<dbReference type="PANTHER" id="PTHR30055">
    <property type="entry name" value="HTH-TYPE TRANSCRIPTIONAL REGULATOR RUTR"/>
    <property type="match status" value="1"/>
</dbReference>
<dbReference type="PANTHER" id="PTHR30055:SF219">
    <property type="entry name" value="TRANSCRIPTIONAL REGULATORY PROTEIN"/>
    <property type="match status" value="1"/>
</dbReference>
<evidence type="ECO:0000256" key="1">
    <source>
        <dbReference type="ARBA" id="ARBA00023125"/>
    </source>
</evidence>
<accession>A0ABZ1Z5D6</accession>
<feature type="DNA-binding region" description="H-T-H motif" evidence="2">
    <location>
        <begin position="24"/>
        <end position="43"/>
    </location>
</feature>
<dbReference type="Pfam" id="PF17940">
    <property type="entry name" value="TetR_C_31"/>
    <property type="match status" value="1"/>
</dbReference>
<sequence>MGTREDLLAAAKQCLAERGYARTTVRDIVAASGTNLAAINYHFGTRDKLLNQAMMESSADAVQQILESLPAHDAEDPAARLRDFLHQLITSFTENRALWSANAESLTQALHSPELRTEFGTAQAQARDGLSDFFGPGAQDPRIGAILQTMIGGLLIQHLVDPDQAPTATDITAGLRTLATLLPADGGT</sequence>
<keyword evidence="5" id="KW-1185">Reference proteome</keyword>
<dbReference type="InterPro" id="IPR041583">
    <property type="entry name" value="TetR_C_31"/>
</dbReference>
<dbReference type="InterPro" id="IPR001647">
    <property type="entry name" value="HTH_TetR"/>
</dbReference>
<evidence type="ECO:0000313" key="4">
    <source>
        <dbReference type="EMBL" id="WUV49327.1"/>
    </source>
</evidence>
<dbReference type="Pfam" id="PF00440">
    <property type="entry name" value="TetR_N"/>
    <property type="match status" value="1"/>
</dbReference>
<evidence type="ECO:0000259" key="3">
    <source>
        <dbReference type="PROSITE" id="PS50977"/>
    </source>
</evidence>
<dbReference type="InterPro" id="IPR036271">
    <property type="entry name" value="Tet_transcr_reg_TetR-rel_C_sf"/>
</dbReference>
<reference evidence="4" key="1">
    <citation type="submission" date="2022-10" db="EMBL/GenBank/DDBJ databases">
        <title>The complete genomes of actinobacterial strains from the NBC collection.</title>
        <authorList>
            <person name="Joergensen T.S."/>
            <person name="Alvarez Arevalo M."/>
            <person name="Sterndorff E.B."/>
            <person name="Faurdal D."/>
            <person name="Vuksanovic O."/>
            <person name="Mourched A.-S."/>
            <person name="Charusanti P."/>
            <person name="Shaw S."/>
            <person name="Blin K."/>
            <person name="Weber T."/>
        </authorList>
    </citation>
    <scope>NUCLEOTIDE SEQUENCE</scope>
    <source>
        <strain evidence="4">NBC_01482</strain>
    </source>
</reference>
<dbReference type="EMBL" id="CP109441">
    <property type="protein sequence ID" value="WUV49327.1"/>
    <property type="molecule type" value="Genomic_DNA"/>
</dbReference>
<protein>
    <submittedName>
        <fullName evidence="4">TetR/AcrR family transcriptional regulator</fullName>
    </submittedName>
</protein>
<feature type="domain" description="HTH tetR-type" evidence="3">
    <location>
        <begin position="1"/>
        <end position="61"/>
    </location>
</feature>
<dbReference type="SUPFAM" id="SSF46689">
    <property type="entry name" value="Homeodomain-like"/>
    <property type="match status" value="1"/>
</dbReference>
<dbReference type="SUPFAM" id="SSF48498">
    <property type="entry name" value="Tetracyclin repressor-like, C-terminal domain"/>
    <property type="match status" value="1"/>
</dbReference>
<gene>
    <name evidence="4" type="ORF">OG563_14655</name>
</gene>
<dbReference type="Gene3D" id="1.10.357.10">
    <property type="entry name" value="Tetracycline Repressor, domain 2"/>
    <property type="match status" value="1"/>
</dbReference>
<evidence type="ECO:0000313" key="5">
    <source>
        <dbReference type="Proteomes" id="UP001432062"/>
    </source>
</evidence>